<feature type="domain" description="Glycosyltransferase subfamily 4-like N-terminal" evidence="3">
    <location>
        <begin position="16"/>
        <end position="136"/>
    </location>
</feature>
<dbReference type="PANTHER" id="PTHR45947">
    <property type="entry name" value="SULFOQUINOVOSYL TRANSFERASE SQD2"/>
    <property type="match status" value="1"/>
</dbReference>
<accession>A0ABV2F2G5</accession>
<dbReference type="InterPro" id="IPR001296">
    <property type="entry name" value="Glyco_trans_1"/>
</dbReference>
<protein>
    <submittedName>
        <fullName evidence="4">Glycosyltransferase involved in cell wall biosynthesis</fullName>
    </submittedName>
</protein>
<organism evidence="4 5">
    <name type="scientific">Paenibacillus favisporus</name>
    <dbReference type="NCBI Taxonomy" id="221028"/>
    <lineage>
        <taxon>Bacteria</taxon>
        <taxon>Bacillati</taxon>
        <taxon>Bacillota</taxon>
        <taxon>Bacilli</taxon>
        <taxon>Bacillales</taxon>
        <taxon>Paenibacillaceae</taxon>
        <taxon>Paenibacillus</taxon>
    </lineage>
</organism>
<dbReference type="SUPFAM" id="SSF53756">
    <property type="entry name" value="UDP-Glycosyltransferase/glycogen phosphorylase"/>
    <property type="match status" value="1"/>
</dbReference>
<evidence type="ECO:0000313" key="5">
    <source>
        <dbReference type="Proteomes" id="UP001549098"/>
    </source>
</evidence>
<evidence type="ECO:0000313" key="4">
    <source>
        <dbReference type="EMBL" id="MET3545960.1"/>
    </source>
</evidence>
<dbReference type="RefSeq" id="WP_354497186.1">
    <property type="nucleotide sequence ID" value="NZ_JBEPLV010000002.1"/>
</dbReference>
<dbReference type="Pfam" id="PF00534">
    <property type="entry name" value="Glycos_transf_1"/>
    <property type="match status" value="1"/>
</dbReference>
<dbReference type="InterPro" id="IPR050194">
    <property type="entry name" value="Glycosyltransferase_grp1"/>
</dbReference>
<evidence type="ECO:0000256" key="1">
    <source>
        <dbReference type="SAM" id="MobiDB-lite"/>
    </source>
</evidence>
<feature type="region of interest" description="Disordered" evidence="1">
    <location>
        <begin position="195"/>
        <end position="222"/>
    </location>
</feature>
<dbReference type="InterPro" id="IPR028098">
    <property type="entry name" value="Glyco_trans_4-like_N"/>
</dbReference>
<comment type="caution">
    <text evidence="4">The sequence shown here is derived from an EMBL/GenBank/DDBJ whole genome shotgun (WGS) entry which is preliminary data.</text>
</comment>
<feature type="domain" description="Glycosyl transferase family 1" evidence="2">
    <location>
        <begin position="285"/>
        <end position="433"/>
    </location>
</feature>
<keyword evidence="5" id="KW-1185">Reference proteome</keyword>
<evidence type="ECO:0000259" key="2">
    <source>
        <dbReference type="Pfam" id="PF00534"/>
    </source>
</evidence>
<dbReference type="Pfam" id="PF13439">
    <property type="entry name" value="Glyco_transf_4"/>
    <property type="match status" value="1"/>
</dbReference>
<proteinExistence type="predicted"/>
<name>A0ABV2F2G5_9BACL</name>
<dbReference type="Proteomes" id="UP001549098">
    <property type="component" value="Unassembled WGS sequence"/>
</dbReference>
<gene>
    <name evidence="4" type="ORF">ABID47_002571</name>
</gene>
<dbReference type="Gene3D" id="3.40.50.2000">
    <property type="entry name" value="Glycogen Phosphorylase B"/>
    <property type="match status" value="2"/>
</dbReference>
<sequence>MKLLHVTLGLPPYRTGGLTKYSVDLMLSQLQQGHEVSLLYPGRYTWSGKMKTKPNPPYEGIGVYEIINPLPVPLLGGIGRPPAFSRAGDPEVFLKLLREVQPDLIHFHTLMGIHKELLEAAKALGIRTVYTSHDYFGICPKVNLLNAAGDHCDDFDQGKSCISCNQHAYSPHMIYMMQSYSYRRLKNSRILQKARRAVKKRTSSTSSTSSHMPRKAGDSKPMIHPERANEYKELRSYYLEMYQMIDEFHFNSQVAKEIFTAYLNVKGKVLSIRHRHMADRRVLKSFPSADEPLRIAYLGPVDRYKGFFLLQEALDQLPDTHAGHWHLHVYGNDGIPASAPPAEHCTFHGRYEPDQIAGIFAETDLLIVPSVWKETFGFVGLEGLSHGVPVLVSRQAGVKDMIADGVNGWIFEPDPADLAQRLTHLLTNRHLLAAANRSIVNSELDLSMKRHAQDIYEWYLQIGEEVVVK</sequence>
<dbReference type="CDD" id="cd03823">
    <property type="entry name" value="GT4_ExpE7-like"/>
    <property type="match status" value="1"/>
</dbReference>
<dbReference type="PANTHER" id="PTHR45947:SF13">
    <property type="entry name" value="TRANSFERASE"/>
    <property type="match status" value="1"/>
</dbReference>
<evidence type="ECO:0000259" key="3">
    <source>
        <dbReference type="Pfam" id="PF13439"/>
    </source>
</evidence>
<dbReference type="EMBL" id="JBEPLV010000002">
    <property type="protein sequence ID" value="MET3545960.1"/>
    <property type="molecule type" value="Genomic_DNA"/>
</dbReference>
<reference evidence="4 5" key="1">
    <citation type="submission" date="2024-06" db="EMBL/GenBank/DDBJ databases">
        <title>Genomic Encyclopedia of Type Strains, Phase IV (KMG-IV): sequencing the most valuable type-strain genomes for metagenomic binning, comparative biology and taxonomic classification.</title>
        <authorList>
            <person name="Goeker M."/>
        </authorList>
    </citation>
    <scope>NUCLEOTIDE SEQUENCE [LARGE SCALE GENOMIC DNA]</scope>
    <source>
        <strain evidence="4 5">DSM 17253</strain>
    </source>
</reference>